<feature type="compositionally biased region" description="Basic residues" evidence="1">
    <location>
        <begin position="193"/>
        <end position="202"/>
    </location>
</feature>
<accession>A0A6J4NB86</accession>
<reference evidence="2" key="1">
    <citation type="submission" date="2020-02" db="EMBL/GenBank/DDBJ databases">
        <authorList>
            <person name="Meier V. D."/>
        </authorList>
    </citation>
    <scope>NUCLEOTIDE SEQUENCE</scope>
    <source>
        <strain evidence="2">AVDCRST_MAG47</strain>
    </source>
</reference>
<feature type="compositionally biased region" description="Basic residues" evidence="1">
    <location>
        <begin position="54"/>
        <end position="70"/>
    </location>
</feature>
<gene>
    <name evidence="2" type="ORF">AVDCRST_MAG47-2320</name>
</gene>
<protein>
    <submittedName>
        <fullName evidence="2">Pyrroline-5-carboxylate reductase</fullName>
        <ecNumber evidence="2">1.5.1.2</ecNumber>
    </submittedName>
</protein>
<organism evidence="2">
    <name type="scientific">uncultured Nocardioidaceae bacterium</name>
    <dbReference type="NCBI Taxonomy" id="253824"/>
    <lineage>
        <taxon>Bacteria</taxon>
        <taxon>Bacillati</taxon>
        <taxon>Actinomycetota</taxon>
        <taxon>Actinomycetes</taxon>
        <taxon>Propionibacteriales</taxon>
        <taxon>Nocardioidaceae</taxon>
        <taxon>environmental samples</taxon>
    </lineage>
</organism>
<feature type="compositionally biased region" description="Basic and acidic residues" evidence="1">
    <location>
        <begin position="12"/>
        <end position="24"/>
    </location>
</feature>
<sequence>GRTGRHPRRRRDGGDPPVRTDPRRPVRRQPAGRGETVRARHRAHRAVRRDGARQPRRNAQGRHRRGRRQAPGHERAARRDRPRPASRPASGVARRRHHHRVHRDPDPRGRRGGARHAEHAGPRRRGDGGDLPRFALRRRAPRRGGVPDGLDRSCRPGPRAPAGRDHRDQRLGAGVHLLRGRVDDRGRCAPRAAPHHRHRARRPDRGRLGEAAARDRRAPDRAPRAGHLARRHHRGRGAPARGPQGACRLPHRDGGRAGPVAGAGRGRPM</sequence>
<evidence type="ECO:0000256" key="1">
    <source>
        <dbReference type="SAM" id="MobiDB-lite"/>
    </source>
</evidence>
<feature type="non-terminal residue" evidence="2">
    <location>
        <position position="1"/>
    </location>
</feature>
<proteinExistence type="predicted"/>
<name>A0A6J4NB86_9ACTN</name>
<dbReference type="AlphaFoldDB" id="A0A6J4NB86"/>
<feature type="compositionally biased region" description="Basic residues" evidence="1">
    <location>
        <begin position="227"/>
        <end position="236"/>
    </location>
</feature>
<feature type="compositionally biased region" description="Basic and acidic residues" evidence="1">
    <location>
        <begin position="203"/>
        <end position="223"/>
    </location>
</feature>
<feature type="region of interest" description="Disordered" evidence="1">
    <location>
        <begin position="1"/>
        <end position="269"/>
    </location>
</feature>
<evidence type="ECO:0000313" key="2">
    <source>
        <dbReference type="EMBL" id="CAA9383004.1"/>
    </source>
</evidence>
<dbReference type="GO" id="GO:0004735">
    <property type="term" value="F:pyrroline-5-carboxylate reductase activity"/>
    <property type="evidence" value="ECO:0007669"/>
    <property type="project" value="UniProtKB-EC"/>
</dbReference>
<keyword evidence="2" id="KW-0560">Oxidoreductase</keyword>
<dbReference type="EC" id="1.5.1.2" evidence="2"/>
<feature type="compositionally biased region" description="Basic and acidic residues" evidence="1">
    <location>
        <begin position="71"/>
        <end position="83"/>
    </location>
</feature>
<feature type="compositionally biased region" description="Low complexity" evidence="1">
    <location>
        <begin position="237"/>
        <end position="246"/>
    </location>
</feature>
<feature type="compositionally biased region" description="Basic and acidic residues" evidence="1">
    <location>
        <begin position="103"/>
        <end position="130"/>
    </location>
</feature>
<feature type="compositionally biased region" description="Basic residues" evidence="1">
    <location>
        <begin position="1"/>
        <end position="11"/>
    </location>
</feature>
<feature type="compositionally biased region" description="Basic residues" evidence="1">
    <location>
        <begin position="93"/>
        <end position="102"/>
    </location>
</feature>
<feature type="non-terminal residue" evidence="2">
    <location>
        <position position="269"/>
    </location>
</feature>
<dbReference type="EMBL" id="CADCUK010000154">
    <property type="protein sequence ID" value="CAA9383004.1"/>
    <property type="molecule type" value="Genomic_DNA"/>
</dbReference>